<dbReference type="EMBL" id="LK032289">
    <property type="protein sequence ID" value="CDY32203.1"/>
    <property type="molecule type" value="Genomic_DNA"/>
</dbReference>
<evidence type="ECO:0000256" key="1">
    <source>
        <dbReference type="SAM" id="MobiDB-lite"/>
    </source>
</evidence>
<proteinExistence type="predicted"/>
<feature type="compositionally biased region" description="Low complexity" evidence="1">
    <location>
        <begin position="1"/>
        <end position="13"/>
    </location>
</feature>
<sequence length="121" mass="13225">MSASPPCSPPVSALNSTPSVESVCLPGDSPPPLSPSSRFCPKPTEAVPVAATFSPSRGVDWRIIQTSNKIWNRLNPYVANNRVSRSVSKTIKGYYDGAYPNWSKTPNHVKITWFKMFANEG</sequence>
<evidence type="ECO:0000313" key="3">
    <source>
        <dbReference type="Proteomes" id="UP000028999"/>
    </source>
</evidence>
<dbReference type="AlphaFoldDB" id="A0A078H5W9"/>
<dbReference type="PaxDb" id="3708-A0A078H5W9"/>
<name>A0A078H5W9_BRANA</name>
<dbReference type="Gramene" id="CDY32203">
    <property type="protein sequence ID" value="CDY32203"/>
    <property type="gene ID" value="GSBRNA2T00051611001"/>
</dbReference>
<evidence type="ECO:0000313" key="2">
    <source>
        <dbReference type="EMBL" id="CDY32203.1"/>
    </source>
</evidence>
<gene>
    <name evidence="2" type="primary">BnaA03g54640D</name>
    <name evidence="2" type="ORF">GSBRNA2T00051611001</name>
</gene>
<protein>
    <submittedName>
        <fullName evidence="2">BnaA03g54640D protein</fullName>
    </submittedName>
</protein>
<keyword evidence="3" id="KW-1185">Reference proteome</keyword>
<reference evidence="2 3" key="1">
    <citation type="journal article" date="2014" name="Science">
        <title>Plant genetics. Early allopolyploid evolution in the post-Neolithic Brassica napus oilseed genome.</title>
        <authorList>
            <person name="Chalhoub B."/>
            <person name="Denoeud F."/>
            <person name="Liu S."/>
            <person name="Parkin I.A."/>
            <person name="Tang H."/>
            <person name="Wang X."/>
            <person name="Chiquet J."/>
            <person name="Belcram H."/>
            <person name="Tong C."/>
            <person name="Samans B."/>
            <person name="Correa M."/>
            <person name="Da Silva C."/>
            <person name="Just J."/>
            <person name="Falentin C."/>
            <person name="Koh C.S."/>
            <person name="Le Clainche I."/>
            <person name="Bernard M."/>
            <person name="Bento P."/>
            <person name="Noel B."/>
            <person name="Labadie K."/>
            <person name="Alberti A."/>
            <person name="Charles M."/>
            <person name="Arnaud D."/>
            <person name="Guo H."/>
            <person name="Daviaud C."/>
            <person name="Alamery S."/>
            <person name="Jabbari K."/>
            <person name="Zhao M."/>
            <person name="Edger P.P."/>
            <person name="Chelaifa H."/>
            <person name="Tack D."/>
            <person name="Lassalle G."/>
            <person name="Mestiri I."/>
            <person name="Schnel N."/>
            <person name="Le Paslier M.C."/>
            <person name="Fan G."/>
            <person name="Renault V."/>
            <person name="Bayer P.E."/>
            <person name="Golicz A.A."/>
            <person name="Manoli S."/>
            <person name="Lee T.H."/>
            <person name="Thi V.H."/>
            <person name="Chalabi S."/>
            <person name="Hu Q."/>
            <person name="Fan C."/>
            <person name="Tollenaere R."/>
            <person name="Lu Y."/>
            <person name="Battail C."/>
            <person name="Shen J."/>
            <person name="Sidebottom C.H."/>
            <person name="Wang X."/>
            <person name="Canaguier A."/>
            <person name="Chauveau A."/>
            <person name="Berard A."/>
            <person name="Deniot G."/>
            <person name="Guan M."/>
            <person name="Liu Z."/>
            <person name="Sun F."/>
            <person name="Lim Y.P."/>
            <person name="Lyons E."/>
            <person name="Town C.D."/>
            <person name="Bancroft I."/>
            <person name="Wang X."/>
            <person name="Meng J."/>
            <person name="Ma J."/>
            <person name="Pires J.C."/>
            <person name="King G.J."/>
            <person name="Brunel D."/>
            <person name="Delourme R."/>
            <person name="Renard M."/>
            <person name="Aury J.M."/>
            <person name="Adams K.L."/>
            <person name="Batley J."/>
            <person name="Snowdon R.J."/>
            <person name="Tost J."/>
            <person name="Edwards D."/>
            <person name="Zhou Y."/>
            <person name="Hua W."/>
            <person name="Sharpe A.G."/>
            <person name="Paterson A.H."/>
            <person name="Guan C."/>
            <person name="Wincker P."/>
        </authorList>
    </citation>
    <scope>NUCLEOTIDE SEQUENCE [LARGE SCALE GENOMIC DNA]</scope>
    <source>
        <strain evidence="3">cv. Darmor-bzh</strain>
    </source>
</reference>
<feature type="region of interest" description="Disordered" evidence="1">
    <location>
        <begin position="1"/>
        <end position="39"/>
    </location>
</feature>
<dbReference type="Proteomes" id="UP000028999">
    <property type="component" value="Unassembled WGS sequence"/>
</dbReference>
<organism evidence="2 3">
    <name type="scientific">Brassica napus</name>
    <name type="common">Rape</name>
    <dbReference type="NCBI Taxonomy" id="3708"/>
    <lineage>
        <taxon>Eukaryota</taxon>
        <taxon>Viridiplantae</taxon>
        <taxon>Streptophyta</taxon>
        <taxon>Embryophyta</taxon>
        <taxon>Tracheophyta</taxon>
        <taxon>Spermatophyta</taxon>
        <taxon>Magnoliopsida</taxon>
        <taxon>eudicotyledons</taxon>
        <taxon>Gunneridae</taxon>
        <taxon>Pentapetalae</taxon>
        <taxon>rosids</taxon>
        <taxon>malvids</taxon>
        <taxon>Brassicales</taxon>
        <taxon>Brassicaceae</taxon>
        <taxon>Brassiceae</taxon>
        <taxon>Brassica</taxon>
    </lineage>
</organism>
<accession>A0A078H5W9</accession>